<sequence length="329" mass="39662">MASITPTRFSGRLKLKKKEIADREIRKQTETLIFGNLVNSINLERETSKGDNDVSEVKELHLENDCEELVKKLEQIKLERRSDRVKKKNEVDKYKMQIKRCKEMNAKYKRQYLDVTPEKYFQMMFNAKITWIGDDTWFRIDDKTFNISIKPKEEEENEEVEPEIALMRDIERKHASKDDNLVWGIERFAYKTESHLFHSYQEWYRNISGYLPNKTFRKVIRKPNDYYFLRVELHEKYDHLHLITKRKTTPTPAMVMPNHLLMEIGGDVFEQMYSFLLHPTKIEGIRMSRVKSADWFEKRLYRELEDSHYFGENNSVIILFHELTVFKKN</sequence>
<protein>
    <submittedName>
        <fullName evidence="2">Uncharacterized protein</fullName>
    </submittedName>
</protein>
<dbReference type="EnsemblMetazoa" id="CLYHEMT013474.2">
    <property type="protein sequence ID" value="CLYHEMP013474.2"/>
    <property type="gene ID" value="CLYHEMG013474"/>
</dbReference>
<reference evidence="2" key="1">
    <citation type="submission" date="2021-01" db="UniProtKB">
        <authorList>
            <consortium name="EnsemblMetazoa"/>
        </authorList>
    </citation>
    <scope>IDENTIFICATION</scope>
</reference>
<evidence type="ECO:0000313" key="3">
    <source>
        <dbReference type="Proteomes" id="UP000594262"/>
    </source>
</evidence>
<dbReference type="AlphaFoldDB" id="A0A7M5WVB0"/>
<dbReference type="Proteomes" id="UP000594262">
    <property type="component" value="Unplaced"/>
</dbReference>
<keyword evidence="1" id="KW-0175">Coiled coil</keyword>
<feature type="coiled-coil region" evidence="1">
    <location>
        <begin position="59"/>
        <end position="111"/>
    </location>
</feature>
<proteinExistence type="predicted"/>
<evidence type="ECO:0000256" key="1">
    <source>
        <dbReference type="SAM" id="Coils"/>
    </source>
</evidence>
<evidence type="ECO:0000313" key="2">
    <source>
        <dbReference type="EnsemblMetazoa" id="CLYHEMP013474.2"/>
    </source>
</evidence>
<organism evidence="2 3">
    <name type="scientific">Clytia hemisphaerica</name>
    <dbReference type="NCBI Taxonomy" id="252671"/>
    <lineage>
        <taxon>Eukaryota</taxon>
        <taxon>Metazoa</taxon>
        <taxon>Cnidaria</taxon>
        <taxon>Hydrozoa</taxon>
        <taxon>Hydroidolina</taxon>
        <taxon>Leptothecata</taxon>
        <taxon>Obeliida</taxon>
        <taxon>Clytiidae</taxon>
        <taxon>Clytia</taxon>
    </lineage>
</organism>
<dbReference type="EnsemblMetazoa" id="CLYHEMT013474.1">
    <property type="protein sequence ID" value="CLYHEMP013474.1"/>
    <property type="gene ID" value="CLYHEMG013474"/>
</dbReference>
<keyword evidence="3" id="KW-1185">Reference proteome</keyword>
<accession>A0A7M5WVB0</accession>
<name>A0A7M5WVB0_9CNID</name>